<dbReference type="Pfam" id="PF00876">
    <property type="entry name" value="Innexin"/>
    <property type="match status" value="1"/>
</dbReference>
<evidence type="ECO:0000313" key="13">
    <source>
        <dbReference type="EMBL" id="KAJ9577535.1"/>
    </source>
</evidence>
<evidence type="ECO:0000256" key="10">
    <source>
        <dbReference type="ARBA" id="ARBA00023136"/>
    </source>
</evidence>
<feature type="transmembrane region" description="Helical" evidence="12">
    <location>
        <begin position="180"/>
        <end position="199"/>
    </location>
</feature>
<keyword evidence="7" id="KW-0965">Cell junction</keyword>
<dbReference type="PROSITE" id="PS51013">
    <property type="entry name" value="PANNEXIN"/>
    <property type="match status" value="1"/>
</dbReference>
<comment type="function">
    <text evidence="12">Structural component of the gap junctions.</text>
</comment>
<keyword evidence="6" id="KW-0303">Gap junction</keyword>
<keyword evidence="5 12" id="KW-0812">Transmembrane</keyword>
<evidence type="ECO:0000256" key="6">
    <source>
        <dbReference type="ARBA" id="ARBA00022868"/>
    </source>
</evidence>
<dbReference type="PANTHER" id="PTHR11893">
    <property type="entry name" value="INNEXIN"/>
    <property type="match status" value="1"/>
</dbReference>
<keyword evidence="4" id="KW-1003">Cell membrane</keyword>
<evidence type="ECO:0000313" key="14">
    <source>
        <dbReference type="Proteomes" id="UP001233999"/>
    </source>
</evidence>
<dbReference type="GO" id="GO:0034220">
    <property type="term" value="P:monoatomic ion transmembrane transport"/>
    <property type="evidence" value="ECO:0007669"/>
    <property type="project" value="UniProtKB-KW"/>
</dbReference>
<keyword evidence="10 12" id="KW-0472">Membrane</keyword>
<evidence type="ECO:0000256" key="9">
    <source>
        <dbReference type="ARBA" id="ARBA00023065"/>
    </source>
</evidence>
<evidence type="ECO:0000256" key="12">
    <source>
        <dbReference type="RuleBase" id="RU010713"/>
    </source>
</evidence>
<comment type="caution">
    <text evidence="13">The sequence shown here is derived from an EMBL/GenBank/DDBJ whole genome shotgun (WGS) entry which is preliminary data.</text>
</comment>
<keyword evidence="9 12" id="KW-0406">Ion transport</keyword>
<sequence length="229" mass="26572">MLDAIRGVLAFTQVGGVKIDAPVFRLNCSATVVLLCTFSATVFARQYVGNPIDCVHTRDVPEDVLNAFCWIHSTYTIPGAHLKKVGVEVPFPGVDHTKNWSDDDKKYTKYYQWVGFTLFIQAILFYAPRWLWKNWEGGKLHALMMDLDIGIISEVEKKQKKKLLLEYLCDNLTYHNWWAYRYYLCEVLALVNVIGQMFLMNKFFDGEFLTFGIDVLRFMESDQKRESIP</sequence>
<dbReference type="GO" id="GO:0005886">
    <property type="term" value="C:plasma membrane"/>
    <property type="evidence" value="ECO:0007669"/>
    <property type="project" value="UniProtKB-SubCell"/>
</dbReference>
<dbReference type="EMBL" id="JASPKZ010009355">
    <property type="protein sequence ID" value="KAJ9577535.1"/>
    <property type="molecule type" value="Genomic_DNA"/>
</dbReference>
<evidence type="ECO:0000256" key="7">
    <source>
        <dbReference type="ARBA" id="ARBA00022949"/>
    </source>
</evidence>
<evidence type="ECO:0000256" key="5">
    <source>
        <dbReference type="ARBA" id="ARBA00022692"/>
    </source>
</evidence>
<dbReference type="GO" id="GO:0005243">
    <property type="term" value="F:gap junction channel activity"/>
    <property type="evidence" value="ECO:0007669"/>
    <property type="project" value="TreeGrafter"/>
</dbReference>
<accession>A0AAD7ZB94</accession>
<dbReference type="PRINTS" id="PR01262">
    <property type="entry name" value="INNEXIN"/>
</dbReference>
<evidence type="ECO:0000256" key="2">
    <source>
        <dbReference type="ARBA" id="ARBA00004651"/>
    </source>
</evidence>
<evidence type="ECO:0000256" key="11">
    <source>
        <dbReference type="ARBA" id="ARBA00023303"/>
    </source>
</evidence>
<name>A0AAD7ZB94_DIPPU</name>
<dbReference type="GO" id="GO:0005921">
    <property type="term" value="C:gap junction"/>
    <property type="evidence" value="ECO:0007669"/>
    <property type="project" value="UniProtKB-SubCell"/>
</dbReference>
<dbReference type="Proteomes" id="UP001233999">
    <property type="component" value="Unassembled WGS sequence"/>
</dbReference>
<dbReference type="AlphaFoldDB" id="A0AAD7ZB94"/>
<organism evidence="13 14">
    <name type="scientific">Diploptera punctata</name>
    <name type="common">Pacific beetle cockroach</name>
    <dbReference type="NCBI Taxonomy" id="6984"/>
    <lineage>
        <taxon>Eukaryota</taxon>
        <taxon>Metazoa</taxon>
        <taxon>Ecdysozoa</taxon>
        <taxon>Arthropoda</taxon>
        <taxon>Hexapoda</taxon>
        <taxon>Insecta</taxon>
        <taxon>Pterygota</taxon>
        <taxon>Neoptera</taxon>
        <taxon>Polyneoptera</taxon>
        <taxon>Dictyoptera</taxon>
        <taxon>Blattodea</taxon>
        <taxon>Blaberoidea</taxon>
        <taxon>Blaberidae</taxon>
        <taxon>Diplopterinae</taxon>
        <taxon>Diploptera</taxon>
    </lineage>
</organism>
<keyword evidence="11 12" id="KW-0407">Ion channel</keyword>
<proteinExistence type="inferred from homology"/>
<keyword evidence="8 12" id="KW-1133">Transmembrane helix</keyword>
<comment type="subcellular location">
    <subcellularLocation>
        <location evidence="1">Cell junction</location>
        <location evidence="1">Gap junction</location>
    </subcellularLocation>
    <subcellularLocation>
        <location evidence="2 12">Cell membrane</location>
        <topology evidence="2 12">Multi-pass membrane protein</topology>
    </subcellularLocation>
</comment>
<dbReference type="PANTHER" id="PTHR11893:SF40">
    <property type="entry name" value="INNEXIN SHAKING-B"/>
    <property type="match status" value="1"/>
</dbReference>
<gene>
    <name evidence="12" type="primary">inx</name>
    <name evidence="13" type="ORF">L9F63_005908</name>
</gene>
<comment type="caution">
    <text evidence="12">Lacks conserved residue(s) required for the propagation of feature annotation.</text>
</comment>
<evidence type="ECO:0000256" key="4">
    <source>
        <dbReference type="ARBA" id="ARBA00022475"/>
    </source>
</evidence>
<dbReference type="InterPro" id="IPR000990">
    <property type="entry name" value="Innexin"/>
</dbReference>
<reference evidence="13" key="2">
    <citation type="submission" date="2023-05" db="EMBL/GenBank/DDBJ databases">
        <authorList>
            <person name="Fouks B."/>
        </authorList>
    </citation>
    <scope>NUCLEOTIDE SEQUENCE</scope>
    <source>
        <strain evidence="13">Stay&amp;Tobe</strain>
        <tissue evidence="13">Testes</tissue>
    </source>
</reference>
<reference evidence="13" key="1">
    <citation type="journal article" date="2023" name="IScience">
        <title>Live-bearing cockroach genome reveals convergent evolutionary mechanisms linked to viviparity in insects and beyond.</title>
        <authorList>
            <person name="Fouks B."/>
            <person name="Harrison M.C."/>
            <person name="Mikhailova A.A."/>
            <person name="Marchal E."/>
            <person name="English S."/>
            <person name="Carruthers M."/>
            <person name="Jennings E.C."/>
            <person name="Chiamaka E.L."/>
            <person name="Frigard R.A."/>
            <person name="Pippel M."/>
            <person name="Attardo G.M."/>
            <person name="Benoit J.B."/>
            <person name="Bornberg-Bauer E."/>
            <person name="Tobe S.S."/>
        </authorList>
    </citation>
    <scope>NUCLEOTIDE SEQUENCE</scope>
    <source>
        <strain evidence="13">Stay&amp;Tobe</strain>
    </source>
</reference>
<evidence type="ECO:0000256" key="1">
    <source>
        <dbReference type="ARBA" id="ARBA00004610"/>
    </source>
</evidence>
<evidence type="ECO:0000256" key="3">
    <source>
        <dbReference type="ARBA" id="ARBA00022448"/>
    </source>
</evidence>
<protein>
    <recommendedName>
        <fullName evidence="12">Innexin</fullName>
    </recommendedName>
</protein>
<keyword evidence="14" id="KW-1185">Reference proteome</keyword>
<evidence type="ECO:0000256" key="8">
    <source>
        <dbReference type="ARBA" id="ARBA00022989"/>
    </source>
</evidence>
<feature type="transmembrane region" description="Helical" evidence="12">
    <location>
        <begin position="110"/>
        <end position="127"/>
    </location>
</feature>
<comment type="similarity">
    <text evidence="12">Belongs to the pannexin family.</text>
</comment>
<keyword evidence="3 12" id="KW-0813">Transport</keyword>